<keyword evidence="2" id="KW-1185">Reference proteome</keyword>
<dbReference type="Proteomes" id="UP000030428">
    <property type="component" value="Unassembled WGS sequence"/>
</dbReference>
<proteinExistence type="predicted"/>
<dbReference type="EMBL" id="JSZA02000020">
    <property type="protein sequence ID" value="KHD06363.1"/>
    <property type="molecule type" value="Genomic_DNA"/>
</dbReference>
<evidence type="ECO:0000313" key="2">
    <source>
        <dbReference type="Proteomes" id="UP000030428"/>
    </source>
</evidence>
<sequence length="68" mass="7853">MSVQTTLTFKELKQQPLEDIFESVLRYQQILTVQLTNGLEVLIQPKLKPLPTLDGYVSKGWKEAIYMV</sequence>
<accession>A0A0A6PJM6</accession>
<protein>
    <submittedName>
        <fullName evidence="1">Uncharacterized protein</fullName>
    </submittedName>
</protein>
<name>A0A0A6PJM6_9GAMM</name>
<comment type="caution">
    <text evidence="1">The sequence shown here is derived from an EMBL/GenBank/DDBJ whole genome shotgun (WGS) entry which is preliminary data.</text>
</comment>
<dbReference type="AlphaFoldDB" id="A0A0A6PJM6"/>
<reference evidence="1 2" key="1">
    <citation type="journal article" date="2016" name="Front. Microbiol.">
        <title>Single-Cell (Meta-)Genomics of a Dimorphic Candidatus Thiomargarita nelsonii Reveals Genomic Plasticity.</title>
        <authorList>
            <person name="Flood B.E."/>
            <person name="Fliss P."/>
            <person name="Jones D.S."/>
            <person name="Dick G.J."/>
            <person name="Jain S."/>
            <person name="Kaster A.K."/>
            <person name="Winkel M."/>
            <person name="Mussmann M."/>
            <person name="Bailey J."/>
        </authorList>
    </citation>
    <scope>NUCLEOTIDE SEQUENCE [LARGE SCALE GENOMIC DNA]</scope>
    <source>
        <strain evidence="1">Hydrate Ridge</strain>
    </source>
</reference>
<gene>
    <name evidence="1" type="ORF">PN36_06990</name>
</gene>
<organism evidence="1 2">
    <name type="scientific">Candidatus Thiomargarita nelsonii</name>
    <dbReference type="NCBI Taxonomy" id="1003181"/>
    <lineage>
        <taxon>Bacteria</taxon>
        <taxon>Pseudomonadati</taxon>
        <taxon>Pseudomonadota</taxon>
        <taxon>Gammaproteobacteria</taxon>
        <taxon>Thiotrichales</taxon>
        <taxon>Thiotrichaceae</taxon>
        <taxon>Thiomargarita</taxon>
    </lineage>
</organism>
<evidence type="ECO:0000313" key="1">
    <source>
        <dbReference type="EMBL" id="KHD06363.1"/>
    </source>
</evidence>